<proteinExistence type="predicted"/>
<sequence>MSEEIDAQLRNHTWELVPPTTAQNIITCKWIFTIKFRPDGSIERYKARLVARGFNQQYGLDYSETFSPVIKSTTIRVVLEVAVMRNWSIHQVDINNAFLQGTLQEEVYVSQPPGFIDKDRPQFVCRLKKALYGLKQAPRAWYQELKTYLSQAGFKNSLADTSLFIYQRGCEVIYVLVYVDDIIIAGTTSLVTAFNKSLAARFSLKDLGALSYFLGIEATRSSKGLHLMQRKYIIDLLTKTNMLEAKSVSTPMSSSPKLTLCSGQILDDAKEYRAVIGSLQYLAFTRPDIAFAVNKLSQFMHKPTNEHWQAAKRILRYLAGTKSHGIFLRSETPLTLHAFSDADWAGDQNDYISTNAYIIYFGGSPVSWSSKKQRNVSRSSTEAEYRSVANTASELRWVCSLLSEMGIHLPTAPVIYCDNMGATYLCANPVFHSRMKHVALDYHFGRGYIQSGALRVSHVSTKDQLADSLTKPLPRPRFQELNRKIGVMELPPS</sequence>
<feature type="domain" description="Reverse transcriptase Ty1/copia-type" evidence="1">
    <location>
        <begin position="11"/>
        <end position="253"/>
    </location>
</feature>
<dbReference type="InterPro" id="IPR013103">
    <property type="entry name" value="RVT_2"/>
</dbReference>
<dbReference type="GO" id="GO:0003964">
    <property type="term" value="F:RNA-directed DNA polymerase activity"/>
    <property type="evidence" value="ECO:0007669"/>
    <property type="project" value="UniProtKB-KW"/>
</dbReference>
<organism evidence="2 3">
    <name type="scientific">Arabidopsis suecica</name>
    <name type="common">Swedish thale-cress</name>
    <name type="synonym">Cardaminopsis suecica</name>
    <dbReference type="NCBI Taxonomy" id="45249"/>
    <lineage>
        <taxon>Eukaryota</taxon>
        <taxon>Viridiplantae</taxon>
        <taxon>Streptophyta</taxon>
        <taxon>Embryophyta</taxon>
        <taxon>Tracheophyta</taxon>
        <taxon>Spermatophyta</taxon>
        <taxon>Magnoliopsida</taxon>
        <taxon>eudicotyledons</taxon>
        <taxon>Gunneridae</taxon>
        <taxon>Pentapetalae</taxon>
        <taxon>rosids</taxon>
        <taxon>malvids</taxon>
        <taxon>Brassicales</taxon>
        <taxon>Brassicaceae</taxon>
        <taxon>Camelineae</taxon>
        <taxon>Arabidopsis</taxon>
    </lineage>
</organism>
<evidence type="ECO:0000313" key="3">
    <source>
        <dbReference type="Proteomes" id="UP000694251"/>
    </source>
</evidence>
<keyword evidence="2" id="KW-0808">Transferase</keyword>
<dbReference type="CDD" id="cd09272">
    <property type="entry name" value="RNase_HI_RT_Ty1"/>
    <property type="match status" value="1"/>
</dbReference>
<evidence type="ECO:0000313" key="2">
    <source>
        <dbReference type="EMBL" id="KAG7573081.1"/>
    </source>
</evidence>
<comment type="caution">
    <text evidence="2">The sequence shown here is derived from an EMBL/GenBank/DDBJ whole genome shotgun (WGS) entry which is preliminary data.</text>
</comment>
<keyword evidence="2" id="KW-0548">Nucleotidyltransferase</keyword>
<evidence type="ECO:0000259" key="1">
    <source>
        <dbReference type="Pfam" id="PF07727"/>
    </source>
</evidence>
<keyword evidence="2" id="KW-0695">RNA-directed DNA polymerase</keyword>
<dbReference type="AlphaFoldDB" id="A0A8T2AHS6"/>
<name>A0A8T2AHS6_ARASU</name>
<dbReference type="PANTHER" id="PTHR11439">
    <property type="entry name" value="GAG-POL-RELATED RETROTRANSPOSON"/>
    <property type="match status" value="1"/>
</dbReference>
<dbReference type="Proteomes" id="UP000694251">
    <property type="component" value="Chromosome 9"/>
</dbReference>
<dbReference type="EMBL" id="JAEFBJ010000009">
    <property type="protein sequence ID" value="KAG7573081.1"/>
    <property type="molecule type" value="Genomic_DNA"/>
</dbReference>
<reference evidence="2 3" key="1">
    <citation type="submission" date="2020-12" db="EMBL/GenBank/DDBJ databases">
        <title>Concerted genomic and epigenomic changes stabilize Arabidopsis allopolyploids.</title>
        <authorList>
            <person name="Chen Z."/>
        </authorList>
    </citation>
    <scope>NUCLEOTIDE SEQUENCE [LARGE SCALE GENOMIC DNA]</scope>
    <source>
        <strain evidence="2">As9502</strain>
        <tissue evidence="2">Leaf</tissue>
    </source>
</reference>
<accession>A0A8T2AHS6</accession>
<dbReference type="Pfam" id="PF07727">
    <property type="entry name" value="RVT_2"/>
    <property type="match status" value="1"/>
</dbReference>
<gene>
    <name evidence="2" type="ORF">ISN44_As09g014080</name>
</gene>
<dbReference type="PANTHER" id="PTHR11439:SF450">
    <property type="entry name" value="REVERSE TRANSCRIPTASE TY1_COPIA-TYPE DOMAIN-CONTAINING PROTEIN"/>
    <property type="match status" value="1"/>
</dbReference>
<dbReference type="OrthoDB" id="1099987at2759"/>
<keyword evidence="3" id="KW-1185">Reference proteome</keyword>
<protein>
    <submittedName>
        <fullName evidence="2">Reverse transcriptase RNA-dependent DNA polymerase</fullName>
    </submittedName>
</protein>